<feature type="domain" description="Mce/MlaD" evidence="3">
    <location>
        <begin position="40"/>
        <end position="113"/>
    </location>
</feature>
<dbReference type="InterPro" id="IPR003399">
    <property type="entry name" value="Mce/MlaD"/>
</dbReference>
<sequence>MRVPFRERDPRVLAAVGTVLLVAIVASSLLLPQAIFYSRTSDYSAELENAAGLAPDDPVYVAGVRAGRVSDIEIAGDRAVVHFRMDDGKRVGEDSTASVKIKTVLGQRYLDVASKGEGTLDPSDTIPLSRTSVLYTLDELSRSAKHSAEELDLGTLRELMASLEQDTPDGELLGQALDGVSATAEMFTRHSDQFQALLSGTREVTDSILEQSDTLVTLLGDADLVADVLAQRKETISRLIRDISALSRDLENFVDTNRPEIDNVLERMDTITRTLSETQDEFDEMLRQFAPTTRYIANTFGQGPWGDVAGPAGPLPDNILCLAGLLEGCG</sequence>
<feature type="domain" description="Mammalian cell entry C-terminal" evidence="4">
    <location>
        <begin position="120"/>
        <end position="302"/>
    </location>
</feature>
<name>A0A838ADF4_9PSEU</name>
<keyword evidence="6" id="KW-1185">Reference proteome</keyword>
<evidence type="ECO:0000313" key="5">
    <source>
        <dbReference type="EMBL" id="MBA0127336.1"/>
    </source>
</evidence>
<feature type="transmembrane region" description="Helical" evidence="2">
    <location>
        <begin position="12"/>
        <end position="31"/>
    </location>
</feature>
<dbReference type="InterPro" id="IPR005693">
    <property type="entry name" value="Mce"/>
</dbReference>
<keyword evidence="1" id="KW-0175">Coiled coil</keyword>
<dbReference type="Pfam" id="PF02470">
    <property type="entry name" value="MlaD"/>
    <property type="match status" value="1"/>
</dbReference>
<gene>
    <name evidence="5" type="ORF">H0B56_17450</name>
</gene>
<keyword evidence="2" id="KW-0812">Transmembrane</keyword>
<dbReference type="RefSeq" id="WP_180894145.1">
    <property type="nucleotide sequence ID" value="NZ_JACCKD010000006.1"/>
</dbReference>
<accession>A0A838ADF4</accession>
<evidence type="ECO:0000256" key="2">
    <source>
        <dbReference type="SAM" id="Phobius"/>
    </source>
</evidence>
<dbReference type="Pfam" id="PF11887">
    <property type="entry name" value="Mce4_CUP1"/>
    <property type="match status" value="1"/>
</dbReference>
<keyword evidence="2" id="KW-0472">Membrane</keyword>
<evidence type="ECO:0000256" key="1">
    <source>
        <dbReference type="SAM" id="Coils"/>
    </source>
</evidence>
<protein>
    <submittedName>
        <fullName evidence="5">MCE family protein</fullName>
    </submittedName>
</protein>
<evidence type="ECO:0000259" key="4">
    <source>
        <dbReference type="Pfam" id="PF11887"/>
    </source>
</evidence>
<dbReference type="PANTHER" id="PTHR33371">
    <property type="entry name" value="INTERMEMBRANE PHOSPHOLIPID TRANSPORT SYSTEM BINDING PROTEIN MLAD-RELATED"/>
    <property type="match status" value="1"/>
</dbReference>
<feature type="coiled-coil region" evidence="1">
    <location>
        <begin position="261"/>
        <end position="288"/>
    </location>
</feature>
<dbReference type="InterPro" id="IPR024516">
    <property type="entry name" value="Mce_C"/>
</dbReference>
<evidence type="ECO:0000259" key="3">
    <source>
        <dbReference type="Pfam" id="PF02470"/>
    </source>
</evidence>
<comment type="caution">
    <text evidence="5">The sequence shown here is derived from an EMBL/GenBank/DDBJ whole genome shotgun (WGS) entry which is preliminary data.</text>
</comment>
<proteinExistence type="predicted"/>
<reference evidence="5 6" key="1">
    <citation type="submission" date="2020-07" db="EMBL/GenBank/DDBJ databases">
        <title>Genome of Haloechinothrix sp.</title>
        <authorList>
            <person name="Tang S.-K."/>
            <person name="Yang L."/>
            <person name="Zhu W.-Y."/>
        </authorList>
    </citation>
    <scope>NUCLEOTIDE SEQUENCE [LARGE SCALE GENOMIC DNA]</scope>
    <source>
        <strain evidence="5 6">YIM 98757</strain>
    </source>
</reference>
<dbReference type="NCBIfam" id="TIGR00996">
    <property type="entry name" value="Mtu_fam_mce"/>
    <property type="match status" value="1"/>
</dbReference>
<dbReference type="Proteomes" id="UP000582974">
    <property type="component" value="Unassembled WGS sequence"/>
</dbReference>
<dbReference type="InterPro" id="IPR052336">
    <property type="entry name" value="MlaD_Phospholipid_Transporter"/>
</dbReference>
<keyword evidence="2" id="KW-1133">Transmembrane helix</keyword>
<organism evidence="5 6">
    <name type="scientific">Haloechinothrix aidingensis</name>
    <dbReference type="NCBI Taxonomy" id="2752311"/>
    <lineage>
        <taxon>Bacteria</taxon>
        <taxon>Bacillati</taxon>
        <taxon>Actinomycetota</taxon>
        <taxon>Actinomycetes</taxon>
        <taxon>Pseudonocardiales</taxon>
        <taxon>Pseudonocardiaceae</taxon>
        <taxon>Haloechinothrix</taxon>
    </lineage>
</organism>
<evidence type="ECO:0000313" key="6">
    <source>
        <dbReference type="Proteomes" id="UP000582974"/>
    </source>
</evidence>
<dbReference type="EMBL" id="JACCKD010000006">
    <property type="protein sequence ID" value="MBA0127336.1"/>
    <property type="molecule type" value="Genomic_DNA"/>
</dbReference>
<dbReference type="PANTHER" id="PTHR33371:SF18">
    <property type="entry name" value="MCE-FAMILY PROTEIN MCE3C"/>
    <property type="match status" value="1"/>
</dbReference>
<dbReference type="GO" id="GO:0005576">
    <property type="term" value="C:extracellular region"/>
    <property type="evidence" value="ECO:0007669"/>
    <property type="project" value="TreeGrafter"/>
</dbReference>
<dbReference type="AlphaFoldDB" id="A0A838ADF4"/>